<feature type="transmembrane region" description="Helical" evidence="5">
    <location>
        <begin position="68"/>
        <end position="90"/>
    </location>
</feature>
<evidence type="ECO:0000256" key="5">
    <source>
        <dbReference type="SAM" id="Phobius"/>
    </source>
</evidence>
<sequence length="368" mass="39022">MLRAEAPAIAGILTTLLFFAFGDTILSDLENHALTVVLFVWLFATIMWCSFGVVRHAEAVAEKLGEPYGTLVLTGSVIVIEVALLASIMLHGANNPTLARDAMFATLMIVLNGMVGVALLMGALRYWEQEYNLAGARAFLVVIAALSVFALVLPKYTETAPDPIQSPAKAILFMAITLLFYAVFIAIQTLRHRAFFAEPAEHPEDAGLVAADHEQTATGSLAFHVTMLLASLLPVVLLAEFLAVIVDFGIEDLALPDPLGGVLIAVLVIAPEGLTAFNAALANQLQRAVNVCLGSALATIGLTIPAVLAIGILTGRDVHLGLTDVETVLLILTLFVSGLTFGGGRTNVLQGVVHLLLFAVYVMLIFSP</sequence>
<dbReference type="PANTHER" id="PTHR37958">
    <property type="entry name" value="SODIUM-POTASSIUM/PROTON ANTIPORTER CHAA"/>
    <property type="match status" value="1"/>
</dbReference>
<keyword evidence="2 5" id="KW-0812">Transmembrane</keyword>
<evidence type="ECO:0000256" key="1">
    <source>
        <dbReference type="ARBA" id="ARBA00004141"/>
    </source>
</evidence>
<dbReference type="GO" id="GO:0005886">
    <property type="term" value="C:plasma membrane"/>
    <property type="evidence" value="ECO:0007669"/>
    <property type="project" value="TreeGrafter"/>
</dbReference>
<feature type="domain" description="Sodium/calcium exchanger membrane region" evidence="6">
    <location>
        <begin position="225"/>
        <end position="366"/>
    </location>
</feature>
<dbReference type="Proteomes" id="UP000094472">
    <property type="component" value="Unassembled WGS sequence"/>
</dbReference>
<feature type="transmembrane region" description="Helical" evidence="5">
    <location>
        <begin position="102"/>
        <end position="124"/>
    </location>
</feature>
<organism evidence="7 8">
    <name type="scientific">Methyloceanibacter superfactus</name>
    <dbReference type="NCBI Taxonomy" id="1774969"/>
    <lineage>
        <taxon>Bacteria</taxon>
        <taxon>Pseudomonadati</taxon>
        <taxon>Pseudomonadota</taxon>
        <taxon>Alphaproteobacteria</taxon>
        <taxon>Hyphomicrobiales</taxon>
        <taxon>Hyphomicrobiaceae</taxon>
        <taxon>Methyloceanibacter</taxon>
    </lineage>
</organism>
<comment type="caution">
    <text evidence="7">The sequence shown here is derived from an EMBL/GenBank/DDBJ whole genome shotgun (WGS) entry which is preliminary data.</text>
</comment>
<keyword evidence="8" id="KW-1185">Reference proteome</keyword>
<keyword evidence="4 5" id="KW-0472">Membrane</keyword>
<accession>A0A1E3VW49</accession>
<evidence type="ECO:0000256" key="3">
    <source>
        <dbReference type="ARBA" id="ARBA00022989"/>
    </source>
</evidence>
<evidence type="ECO:0000259" key="6">
    <source>
        <dbReference type="Pfam" id="PF01699"/>
    </source>
</evidence>
<feature type="transmembrane region" description="Helical" evidence="5">
    <location>
        <begin position="258"/>
        <end position="281"/>
    </location>
</feature>
<feature type="transmembrane region" description="Helical" evidence="5">
    <location>
        <begin position="288"/>
        <end position="313"/>
    </location>
</feature>
<comment type="subcellular location">
    <subcellularLocation>
        <location evidence="1">Membrane</location>
        <topology evidence="1">Multi-pass membrane protein</topology>
    </subcellularLocation>
</comment>
<dbReference type="GO" id="GO:0015386">
    <property type="term" value="F:potassium:proton antiporter activity"/>
    <property type="evidence" value="ECO:0007669"/>
    <property type="project" value="TreeGrafter"/>
</dbReference>
<dbReference type="EMBL" id="LPWF01000025">
    <property type="protein sequence ID" value="ODR97754.1"/>
    <property type="molecule type" value="Genomic_DNA"/>
</dbReference>
<dbReference type="AlphaFoldDB" id="A0A1E3VW49"/>
<feature type="transmembrane region" description="Helical" evidence="5">
    <location>
        <begin position="221"/>
        <end position="246"/>
    </location>
</feature>
<proteinExistence type="predicted"/>
<dbReference type="InterPro" id="IPR052946">
    <property type="entry name" value="Alkaline_pH_Ca-Antiporter"/>
</dbReference>
<dbReference type="STRING" id="1774969.AUC69_11425"/>
<dbReference type="InterPro" id="IPR004837">
    <property type="entry name" value="NaCa_Exmemb"/>
</dbReference>
<gene>
    <name evidence="7" type="ORF">AUC69_11425</name>
</gene>
<evidence type="ECO:0000313" key="7">
    <source>
        <dbReference type="EMBL" id="ODR97754.1"/>
    </source>
</evidence>
<dbReference type="InterPro" id="IPR044880">
    <property type="entry name" value="NCX_ion-bd_dom_sf"/>
</dbReference>
<dbReference type="PANTHER" id="PTHR37958:SF1">
    <property type="entry name" value="SODIUM-POTASSIUM_PROTON ANTIPORTER CHAA"/>
    <property type="match status" value="1"/>
</dbReference>
<feature type="domain" description="Sodium/calcium exchanger membrane region" evidence="6">
    <location>
        <begin position="36"/>
        <end position="189"/>
    </location>
</feature>
<evidence type="ECO:0000313" key="8">
    <source>
        <dbReference type="Proteomes" id="UP000094472"/>
    </source>
</evidence>
<feature type="transmembrane region" description="Helical" evidence="5">
    <location>
        <begin position="32"/>
        <end position="56"/>
    </location>
</feature>
<feature type="transmembrane region" description="Helical" evidence="5">
    <location>
        <begin position="348"/>
        <end position="366"/>
    </location>
</feature>
<evidence type="ECO:0000256" key="4">
    <source>
        <dbReference type="ARBA" id="ARBA00023136"/>
    </source>
</evidence>
<evidence type="ECO:0000256" key="2">
    <source>
        <dbReference type="ARBA" id="ARBA00022692"/>
    </source>
</evidence>
<feature type="transmembrane region" description="Helical" evidence="5">
    <location>
        <begin position="168"/>
        <end position="187"/>
    </location>
</feature>
<reference evidence="7 8" key="1">
    <citation type="journal article" date="2016" name="Environ. Microbiol.">
        <title>New Methyloceanibacter diversity from North Sea sediments includes methanotroph containing solely the soluble methane monooxygenase.</title>
        <authorList>
            <person name="Vekeman B."/>
            <person name="Kerckhof F.M."/>
            <person name="Cremers G."/>
            <person name="de Vos P."/>
            <person name="Vandamme P."/>
            <person name="Boon N."/>
            <person name="Op den Camp H.J."/>
            <person name="Heylen K."/>
        </authorList>
    </citation>
    <scope>NUCLEOTIDE SEQUENCE [LARGE SCALE GENOMIC DNA]</scope>
    <source>
        <strain evidence="7 8">R-67175</strain>
    </source>
</reference>
<protein>
    <submittedName>
        <fullName evidence="7">Calcium:proton antiporter</fullName>
    </submittedName>
</protein>
<feature type="transmembrane region" description="Helical" evidence="5">
    <location>
        <begin position="136"/>
        <end position="156"/>
    </location>
</feature>
<keyword evidence="3 5" id="KW-1133">Transmembrane helix</keyword>
<dbReference type="GO" id="GO:0015385">
    <property type="term" value="F:sodium:proton antiporter activity"/>
    <property type="evidence" value="ECO:0007669"/>
    <property type="project" value="TreeGrafter"/>
</dbReference>
<feature type="transmembrane region" description="Helical" evidence="5">
    <location>
        <begin position="319"/>
        <end position="341"/>
    </location>
</feature>
<dbReference type="Gene3D" id="1.20.1420.30">
    <property type="entry name" value="NCX, central ion-binding region"/>
    <property type="match status" value="1"/>
</dbReference>
<name>A0A1E3VW49_9HYPH</name>
<dbReference type="Pfam" id="PF01699">
    <property type="entry name" value="Na_Ca_ex"/>
    <property type="match status" value="2"/>
</dbReference>